<evidence type="ECO:0000256" key="12">
    <source>
        <dbReference type="ARBA" id="ARBA00023139"/>
    </source>
</evidence>
<dbReference type="GO" id="GO:0015159">
    <property type="term" value="F:polysaccharide transmembrane transporter activity"/>
    <property type="evidence" value="ECO:0007669"/>
    <property type="project" value="InterPro"/>
</dbReference>
<keyword evidence="13" id="KW-0998">Cell outer membrane</keyword>
<dbReference type="GO" id="GO:0046930">
    <property type="term" value="C:pore complex"/>
    <property type="evidence" value="ECO:0007669"/>
    <property type="project" value="UniProtKB-KW"/>
</dbReference>
<evidence type="ECO:0000256" key="2">
    <source>
        <dbReference type="ARBA" id="ARBA00009450"/>
    </source>
</evidence>
<accession>A0A975GJ98</accession>
<dbReference type="EMBL" id="CP061799">
    <property type="protein sequence ID" value="QTA83339.1"/>
    <property type="molecule type" value="Genomic_DNA"/>
</dbReference>
<evidence type="ECO:0000256" key="5">
    <source>
        <dbReference type="ARBA" id="ARBA00022597"/>
    </source>
</evidence>
<keyword evidence="12" id="KW-0564">Palmitate</keyword>
<evidence type="ECO:0000256" key="13">
    <source>
        <dbReference type="ARBA" id="ARBA00023237"/>
    </source>
</evidence>
<evidence type="ECO:0000256" key="8">
    <source>
        <dbReference type="ARBA" id="ARBA00023047"/>
    </source>
</evidence>
<organism evidence="17 18">
    <name type="scientific">Desulfonema limicola</name>
    <dbReference type="NCBI Taxonomy" id="45656"/>
    <lineage>
        <taxon>Bacteria</taxon>
        <taxon>Pseudomonadati</taxon>
        <taxon>Thermodesulfobacteriota</taxon>
        <taxon>Desulfobacteria</taxon>
        <taxon>Desulfobacterales</taxon>
        <taxon>Desulfococcaceae</taxon>
        <taxon>Desulfonema</taxon>
    </lineage>
</organism>
<evidence type="ECO:0000313" key="18">
    <source>
        <dbReference type="Proteomes" id="UP000663720"/>
    </source>
</evidence>
<dbReference type="AlphaFoldDB" id="A0A975GJ98"/>
<evidence type="ECO:0000259" key="16">
    <source>
        <dbReference type="Pfam" id="PF22461"/>
    </source>
</evidence>
<keyword evidence="11" id="KW-0472">Membrane</keyword>
<proteinExistence type="inferred from homology"/>
<comment type="similarity">
    <text evidence="2">Belongs to the BexD/CtrA/VexA family.</text>
</comment>
<evidence type="ECO:0000256" key="7">
    <source>
        <dbReference type="ARBA" id="ARBA00022729"/>
    </source>
</evidence>
<keyword evidence="3" id="KW-0813">Transport</keyword>
<comment type="subcellular location">
    <subcellularLocation>
        <location evidence="1">Cell outer membrane</location>
        <topology evidence="1">Multi-pass membrane protein</topology>
    </subcellularLocation>
</comment>
<evidence type="ECO:0000256" key="3">
    <source>
        <dbReference type="ARBA" id="ARBA00022448"/>
    </source>
</evidence>
<dbReference type="InterPro" id="IPR049712">
    <property type="entry name" value="Poly_export"/>
</dbReference>
<dbReference type="GO" id="GO:0015288">
    <property type="term" value="F:porin activity"/>
    <property type="evidence" value="ECO:0007669"/>
    <property type="project" value="UniProtKB-KW"/>
</dbReference>
<evidence type="ECO:0000313" key="17">
    <source>
        <dbReference type="EMBL" id="QTA83339.1"/>
    </source>
</evidence>
<evidence type="ECO:0000256" key="11">
    <source>
        <dbReference type="ARBA" id="ARBA00023136"/>
    </source>
</evidence>
<evidence type="ECO:0000259" key="15">
    <source>
        <dbReference type="Pfam" id="PF02563"/>
    </source>
</evidence>
<evidence type="ECO:0000256" key="9">
    <source>
        <dbReference type="ARBA" id="ARBA00023065"/>
    </source>
</evidence>
<feature type="domain" description="Polysaccharide export protein N-terminal" evidence="15">
    <location>
        <begin position="163"/>
        <end position="211"/>
    </location>
</feature>
<name>A0A975GJ98_9BACT</name>
<keyword evidence="14" id="KW-0449">Lipoprotein</keyword>
<keyword evidence="4" id="KW-1134">Transmembrane beta strand</keyword>
<protein>
    <submittedName>
        <fullName evidence="17">Polysaccharide biosynthesis protein</fullName>
    </submittedName>
</protein>
<dbReference type="Gene3D" id="3.30.1950.10">
    <property type="entry name" value="wza like domain"/>
    <property type="match status" value="2"/>
</dbReference>
<dbReference type="RefSeq" id="WP_207689200.1">
    <property type="nucleotide sequence ID" value="NZ_CP061799.1"/>
</dbReference>
<dbReference type="InterPro" id="IPR003715">
    <property type="entry name" value="Poly_export_N"/>
</dbReference>
<keyword evidence="10" id="KW-0626">Porin</keyword>
<keyword evidence="5" id="KW-0762">Sugar transport</keyword>
<evidence type="ECO:0000256" key="4">
    <source>
        <dbReference type="ARBA" id="ARBA00022452"/>
    </source>
</evidence>
<keyword evidence="9" id="KW-0406">Ion transport</keyword>
<keyword evidence="8" id="KW-0625">Polysaccharide transport</keyword>
<gene>
    <name evidence="17" type="ORF">dnl_57390</name>
</gene>
<keyword evidence="7" id="KW-0732">Signal</keyword>
<feature type="domain" description="Polysaccharide export protein N-terminal" evidence="15">
    <location>
        <begin position="68"/>
        <end position="139"/>
    </location>
</feature>
<dbReference type="GO" id="GO:0009279">
    <property type="term" value="C:cell outer membrane"/>
    <property type="evidence" value="ECO:0007669"/>
    <property type="project" value="UniProtKB-SubCell"/>
</dbReference>
<dbReference type="PANTHER" id="PTHR33619:SF3">
    <property type="entry name" value="POLYSACCHARIDE EXPORT PROTEIN GFCE-RELATED"/>
    <property type="match status" value="1"/>
</dbReference>
<dbReference type="Pfam" id="PF22461">
    <property type="entry name" value="SLBB_2"/>
    <property type="match status" value="1"/>
</dbReference>
<dbReference type="PANTHER" id="PTHR33619">
    <property type="entry name" value="POLYSACCHARIDE EXPORT PROTEIN GFCE-RELATED"/>
    <property type="match status" value="1"/>
</dbReference>
<feature type="domain" description="SLBB" evidence="16">
    <location>
        <begin position="218"/>
        <end position="299"/>
    </location>
</feature>
<sequence>MNLGLNRLGYIFIFFCFFYAGCGDPRINLDKSAVMTGLPGPVIPAAYLVGPGDELEIFYYINPGFFLSEYVIDTEDTLRIEFYYYPVLSKTAKVRPDGFITLPRVGDVKAMGLRPVSLAEIIKELYKPFLSYPDVTVELLNFNVKVEKLKTAVTTTSRGQSKLAVVRPDGIISLPYIGEVSASGLTCNGLSIYLEKLYRNFVSNVSITVSVLNARSNRVYIMGQINKPNFYEMSMPITLTQLIAIAGGFTQEANTHQVVVISRSKDGKPEARVFDMDDIIGKGNLNADPFVSQYDVIFVPRTRLAQAALIGDALWRFIPLDFTGSANYSLGGLNE</sequence>
<dbReference type="Pfam" id="PF02563">
    <property type="entry name" value="Poly_export"/>
    <property type="match status" value="2"/>
</dbReference>
<evidence type="ECO:0000256" key="6">
    <source>
        <dbReference type="ARBA" id="ARBA00022692"/>
    </source>
</evidence>
<evidence type="ECO:0000256" key="1">
    <source>
        <dbReference type="ARBA" id="ARBA00004571"/>
    </source>
</evidence>
<dbReference type="KEGG" id="dli:dnl_57390"/>
<keyword evidence="18" id="KW-1185">Reference proteome</keyword>
<dbReference type="GO" id="GO:0006811">
    <property type="term" value="P:monoatomic ion transport"/>
    <property type="evidence" value="ECO:0007669"/>
    <property type="project" value="UniProtKB-KW"/>
</dbReference>
<evidence type="ECO:0000256" key="10">
    <source>
        <dbReference type="ARBA" id="ARBA00023114"/>
    </source>
</evidence>
<keyword evidence="6" id="KW-0812">Transmembrane</keyword>
<dbReference type="Gene3D" id="3.10.560.10">
    <property type="entry name" value="Outer membrane lipoprotein wza domain like"/>
    <property type="match status" value="1"/>
</dbReference>
<dbReference type="InterPro" id="IPR054765">
    <property type="entry name" value="SLBB_dom"/>
</dbReference>
<evidence type="ECO:0000256" key="14">
    <source>
        <dbReference type="ARBA" id="ARBA00023288"/>
    </source>
</evidence>
<reference evidence="17" key="1">
    <citation type="journal article" date="2021" name="Microb. Physiol.">
        <title>Proteogenomic Insights into the Physiology of Marine, Sulfate-Reducing, Filamentous Desulfonema limicola and Desulfonema magnum.</title>
        <authorList>
            <person name="Schnaars V."/>
            <person name="Wohlbrand L."/>
            <person name="Scheve S."/>
            <person name="Hinrichs C."/>
            <person name="Reinhardt R."/>
            <person name="Rabus R."/>
        </authorList>
    </citation>
    <scope>NUCLEOTIDE SEQUENCE</scope>
    <source>
        <strain evidence="17">5ac10</strain>
    </source>
</reference>
<dbReference type="Proteomes" id="UP000663720">
    <property type="component" value="Chromosome"/>
</dbReference>